<organism evidence="2 3">
    <name type="scientific">Flavobacterium magnum</name>
    <dbReference type="NCBI Taxonomy" id="2162713"/>
    <lineage>
        <taxon>Bacteria</taxon>
        <taxon>Pseudomonadati</taxon>
        <taxon>Bacteroidota</taxon>
        <taxon>Flavobacteriia</taxon>
        <taxon>Flavobacteriales</taxon>
        <taxon>Flavobacteriaceae</taxon>
        <taxon>Flavobacterium</taxon>
    </lineage>
</organism>
<protein>
    <submittedName>
        <fullName evidence="2">Peptidase M23</fullName>
    </submittedName>
</protein>
<dbReference type="InterPro" id="IPR050570">
    <property type="entry name" value="Cell_wall_metabolism_enzyme"/>
</dbReference>
<dbReference type="OrthoDB" id="9801052at2"/>
<gene>
    <name evidence="2" type="ORF">HYN48_10825</name>
</gene>
<dbReference type="InterPro" id="IPR016047">
    <property type="entry name" value="M23ase_b-sheet_dom"/>
</dbReference>
<proteinExistence type="predicted"/>
<dbReference type="Gene3D" id="2.70.70.10">
    <property type="entry name" value="Glucose Permease (Domain IIA)"/>
    <property type="match status" value="1"/>
</dbReference>
<dbReference type="SUPFAM" id="SSF51261">
    <property type="entry name" value="Duplicated hybrid motif"/>
    <property type="match status" value="1"/>
</dbReference>
<dbReference type="Proteomes" id="UP000244193">
    <property type="component" value="Chromosome"/>
</dbReference>
<dbReference type="PANTHER" id="PTHR21666">
    <property type="entry name" value="PEPTIDASE-RELATED"/>
    <property type="match status" value="1"/>
</dbReference>
<accession>A0A2S0RFK2</accession>
<evidence type="ECO:0000259" key="1">
    <source>
        <dbReference type="Pfam" id="PF01551"/>
    </source>
</evidence>
<dbReference type="EMBL" id="CP028811">
    <property type="protein sequence ID" value="AWA30543.1"/>
    <property type="molecule type" value="Genomic_DNA"/>
</dbReference>
<sequence length="227" mass="25881">MTVFENFLYDIQRVKVLDSDIHISKYVAIDLSEKLTDHSRKFLQDPTHFQSFIDDYLHTNQATVAYGGYNEKRTLYHHNALFNDDESAERNIHLGFDFWAKAGTKVIAPLDATVHSFDYNAGEGDYGPTIILEHKIDGHHFYTLYGHLSTESIENIEIGDQIGRNVAFATIGDTSVNGNYAPHLHFQIILNLEDHFGDYPGVCSEDDLPHYLKNCPDPELLFKFDAP</sequence>
<reference evidence="2 3" key="1">
    <citation type="submission" date="2018-04" db="EMBL/GenBank/DDBJ databases">
        <title>Genome sequencing of Flavobacterium sp. HYN0048.</title>
        <authorList>
            <person name="Yi H."/>
            <person name="Baek C."/>
        </authorList>
    </citation>
    <scope>NUCLEOTIDE SEQUENCE [LARGE SCALE GENOMIC DNA]</scope>
    <source>
        <strain evidence="2 3">HYN0048</strain>
    </source>
</reference>
<dbReference type="RefSeq" id="WP_108371600.1">
    <property type="nucleotide sequence ID" value="NZ_CP028811.1"/>
</dbReference>
<dbReference type="AlphaFoldDB" id="A0A2S0RFK2"/>
<dbReference type="GO" id="GO:0004222">
    <property type="term" value="F:metalloendopeptidase activity"/>
    <property type="evidence" value="ECO:0007669"/>
    <property type="project" value="TreeGrafter"/>
</dbReference>
<dbReference type="KEGG" id="fmg:HYN48_10825"/>
<dbReference type="CDD" id="cd12797">
    <property type="entry name" value="M23_peptidase"/>
    <property type="match status" value="1"/>
</dbReference>
<name>A0A2S0RFK2_9FLAO</name>
<keyword evidence="3" id="KW-1185">Reference proteome</keyword>
<evidence type="ECO:0000313" key="2">
    <source>
        <dbReference type="EMBL" id="AWA30543.1"/>
    </source>
</evidence>
<feature type="domain" description="M23ase beta-sheet core" evidence="1">
    <location>
        <begin position="92"/>
        <end position="190"/>
    </location>
</feature>
<dbReference type="InterPro" id="IPR011055">
    <property type="entry name" value="Dup_hybrid_motif"/>
</dbReference>
<dbReference type="Pfam" id="PF01551">
    <property type="entry name" value="Peptidase_M23"/>
    <property type="match status" value="1"/>
</dbReference>
<evidence type="ECO:0000313" key="3">
    <source>
        <dbReference type="Proteomes" id="UP000244193"/>
    </source>
</evidence>
<dbReference type="PANTHER" id="PTHR21666:SF270">
    <property type="entry name" value="MUREIN HYDROLASE ACTIVATOR ENVC"/>
    <property type="match status" value="1"/>
</dbReference>